<accession>G4TV31</accession>
<comment type="caution">
    <text evidence="1">The sequence shown here is derived from an EMBL/GenBank/DDBJ whole genome shotgun (WGS) entry which is preliminary data.</text>
</comment>
<keyword evidence="2" id="KW-1185">Reference proteome</keyword>
<dbReference type="HOGENOM" id="CLU_055669_0_0_1"/>
<evidence type="ECO:0008006" key="3">
    <source>
        <dbReference type="Google" id="ProtNLM"/>
    </source>
</evidence>
<dbReference type="InParanoid" id="G4TV31"/>
<proteinExistence type="predicted"/>
<dbReference type="Proteomes" id="UP000007148">
    <property type="component" value="Unassembled WGS sequence"/>
</dbReference>
<dbReference type="AlphaFoldDB" id="G4TV31"/>
<dbReference type="EMBL" id="CAFZ01000408">
    <property type="protein sequence ID" value="CCA75174.1"/>
    <property type="molecule type" value="Genomic_DNA"/>
</dbReference>
<evidence type="ECO:0000313" key="2">
    <source>
        <dbReference type="Proteomes" id="UP000007148"/>
    </source>
</evidence>
<sequence length="396" mass="46206">MANPPLPLEIWQKILRHAIFVPVFLDSDPVETYGTEALPYFHDEGPYWEAERGRNSLRRVCWAWNLYLRAYDNRYIRLSDVARLCVPAIALSRAIRISVANCYTSHFPTLSAIEDSVESKPEPWQMEILDGRCVASMDVIQFLTMPHRISNIRAEINGVPILYEALAKNQSPVTFLGNTRYTTLPWQSFNLRHTTTMMIAISGDWEHPFLDMPKLRHLQICTFLGDRNYQKVFRWLKVIGGQLRTLYWKGRECPVPLDPNIWEMCPAVEVLEMPCDWRYQPPPPANHPIRALRVDMRRIYHTAEEFCHIRGHFHPSLRPGVPLNVLEKANIRTLANTEHWLEEREGGSNRTLIDAIFCLRNQADKQGIALVDLKWRTYEEFSRLRFGLKPQTPYII</sequence>
<reference evidence="1 2" key="1">
    <citation type="journal article" date="2011" name="PLoS Pathog.">
        <title>Endophytic Life Strategies Decoded by Genome and Transcriptome Analyses of the Mutualistic Root Symbiont Piriformospora indica.</title>
        <authorList>
            <person name="Zuccaro A."/>
            <person name="Lahrmann U."/>
            <person name="Guldener U."/>
            <person name="Langen G."/>
            <person name="Pfiffi S."/>
            <person name="Biedenkopf D."/>
            <person name="Wong P."/>
            <person name="Samans B."/>
            <person name="Grimm C."/>
            <person name="Basiewicz M."/>
            <person name="Murat C."/>
            <person name="Martin F."/>
            <person name="Kogel K.H."/>
        </authorList>
    </citation>
    <scope>NUCLEOTIDE SEQUENCE [LARGE SCALE GENOMIC DNA]</scope>
    <source>
        <strain evidence="1 2">DSM 11827</strain>
    </source>
</reference>
<gene>
    <name evidence="1" type="ORF">PIIN_09158</name>
</gene>
<dbReference type="OrthoDB" id="3135357at2759"/>
<name>G4TV31_SERID</name>
<organism evidence="1 2">
    <name type="scientific">Serendipita indica (strain DSM 11827)</name>
    <name type="common">Root endophyte fungus</name>
    <name type="synonym">Piriformospora indica</name>
    <dbReference type="NCBI Taxonomy" id="1109443"/>
    <lineage>
        <taxon>Eukaryota</taxon>
        <taxon>Fungi</taxon>
        <taxon>Dikarya</taxon>
        <taxon>Basidiomycota</taxon>
        <taxon>Agaricomycotina</taxon>
        <taxon>Agaricomycetes</taxon>
        <taxon>Sebacinales</taxon>
        <taxon>Serendipitaceae</taxon>
        <taxon>Serendipita</taxon>
    </lineage>
</organism>
<evidence type="ECO:0000313" key="1">
    <source>
        <dbReference type="EMBL" id="CCA75174.1"/>
    </source>
</evidence>
<protein>
    <recommendedName>
        <fullName evidence="3">F-box domain-containing protein</fullName>
    </recommendedName>
</protein>